<dbReference type="GO" id="GO:0016301">
    <property type="term" value="F:kinase activity"/>
    <property type="evidence" value="ECO:0007669"/>
    <property type="project" value="UniProtKB-KW"/>
</dbReference>
<feature type="region of interest" description="Disordered" evidence="1">
    <location>
        <begin position="106"/>
        <end position="129"/>
    </location>
</feature>
<feature type="non-terminal residue" evidence="2">
    <location>
        <position position="1"/>
    </location>
</feature>
<evidence type="ECO:0000256" key="1">
    <source>
        <dbReference type="SAM" id="MobiDB-lite"/>
    </source>
</evidence>
<evidence type="ECO:0000313" key="2">
    <source>
        <dbReference type="EMBL" id="ETO11182.1"/>
    </source>
</evidence>
<dbReference type="InterPro" id="IPR011009">
    <property type="entry name" value="Kinase-like_dom_sf"/>
</dbReference>
<organism evidence="2 3">
    <name type="scientific">Reticulomyxa filosa</name>
    <dbReference type="NCBI Taxonomy" id="46433"/>
    <lineage>
        <taxon>Eukaryota</taxon>
        <taxon>Sar</taxon>
        <taxon>Rhizaria</taxon>
        <taxon>Retaria</taxon>
        <taxon>Foraminifera</taxon>
        <taxon>Monothalamids</taxon>
        <taxon>Reticulomyxidae</taxon>
        <taxon>Reticulomyxa</taxon>
    </lineage>
</organism>
<feature type="compositionally biased region" description="Basic residues" evidence="1">
    <location>
        <begin position="106"/>
        <end position="116"/>
    </location>
</feature>
<proteinExistence type="predicted"/>
<accession>X6MCK2</accession>
<dbReference type="Proteomes" id="UP000023152">
    <property type="component" value="Unassembled WGS sequence"/>
</dbReference>
<dbReference type="AlphaFoldDB" id="X6MCK2"/>
<dbReference type="OrthoDB" id="1725641at2759"/>
<dbReference type="EMBL" id="ASPP01022674">
    <property type="protein sequence ID" value="ETO11182.1"/>
    <property type="molecule type" value="Genomic_DNA"/>
</dbReference>
<dbReference type="SUPFAM" id="SSF56112">
    <property type="entry name" value="Protein kinase-like (PK-like)"/>
    <property type="match status" value="1"/>
</dbReference>
<keyword evidence="2" id="KW-0418">Kinase</keyword>
<sequence length="129" mass="15328">VFAFVIMWKCMLCICVCVCVCVILRDDSIDPPFETATETDRWYSFFVNRQYKQFWAKHKGCGVTKAAMDLITRMILFEPEKRISIAQIKQHPWYSGEILEFRKKKLHSQKKNKNKNKMNNTNEKERAIT</sequence>
<gene>
    <name evidence="2" type="ORF">RFI_26194</name>
</gene>
<dbReference type="Gene3D" id="1.10.510.10">
    <property type="entry name" value="Transferase(Phosphotransferase) domain 1"/>
    <property type="match status" value="1"/>
</dbReference>
<reference evidence="2 3" key="1">
    <citation type="journal article" date="2013" name="Curr. Biol.">
        <title>The Genome of the Foraminiferan Reticulomyxa filosa.</title>
        <authorList>
            <person name="Glockner G."/>
            <person name="Hulsmann N."/>
            <person name="Schleicher M."/>
            <person name="Noegel A.A."/>
            <person name="Eichinger L."/>
            <person name="Gallinger C."/>
            <person name="Pawlowski J."/>
            <person name="Sierra R."/>
            <person name="Euteneuer U."/>
            <person name="Pillet L."/>
            <person name="Moustafa A."/>
            <person name="Platzer M."/>
            <person name="Groth M."/>
            <person name="Szafranski K."/>
            <person name="Schliwa M."/>
        </authorList>
    </citation>
    <scope>NUCLEOTIDE SEQUENCE [LARGE SCALE GENOMIC DNA]</scope>
</reference>
<comment type="caution">
    <text evidence="2">The sequence shown here is derived from an EMBL/GenBank/DDBJ whole genome shotgun (WGS) entry which is preliminary data.</text>
</comment>
<name>X6MCK2_RETFI</name>
<keyword evidence="2" id="KW-0808">Transferase</keyword>
<protein>
    <submittedName>
        <fullName evidence="2">Protein kinase domain containing protein</fullName>
    </submittedName>
</protein>
<evidence type="ECO:0000313" key="3">
    <source>
        <dbReference type="Proteomes" id="UP000023152"/>
    </source>
</evidence>
<keyword evidence="3" id="KW-1185">Reference proteome</keyword>